<organism evidence="2 3">
    <name type="scientific">Parapedobacter luteus</name>
    <dbReference type="NCBI Taxonomy" id="623280"/>
    <lineage>
        <taxon>Bacteria</taxon>
        <taxon>Pseudomonadati</taxon>
        <taxon>Bacteroidota</taxon>
        <taxon>Sphingobacteriia</taxon>
        <taxon>Sphingobacteriales</taxon>
        <taxon>Sphingobacteriaceae</taxon>
        <taxon>Parapedobacter</taxon>
    </lineage>
</organism>
<dbReference type="STRING" id="623280.SAMN05660226_00687"/>
<evidence type="ECO:0000313" key="3">
    <source>
        <dbReference type="Proteomes" id="UP000190541"/>
    </source>
</evidence>
<evidence type="ECO:0000313" key="2">
    <source>
        <dbReference type="EMBL" id="SKB33589.1"/>
    </source>
</evidence>
<proteinExistence type="predicted"/>
<evidence type="ECO:0000256" key="1">
    <source>
        <dbReference type="SAM" id="MobiDB-lite"/>
    </source>
</evidence>
<gene>
    <name evidence="2" type="ORF">SAMN05660226_00687</name>
</gene>
<feature type="compositionally biased region" description="Polar residues" evidence="1">
    <location>
        <begin position="287"/>
        <end position="296"/>
    </location>
</feature>
<name>A0A1T5AFJ0_9SPHI</name>
<dbReference type="EMBL" id="FUYS01000002">
    <property type="protein sequence ID" value="SKB33589.1"/>
    <property type="molecule type" value="Genomic_DNA"/>
</dbReference>
<feature type="region of interest" description="Disordered" evidence="1">
    <location>
        <begin position="267"/>
        <end position="296"/>
    </location>
</feature>
<protein>
    <submittedName>
        <fullName evidence="2">Uncharacterized protein</fullName>
    </submittedName>
</protein>
<dbReference type="Proteomes" id="UP000190541">
    <property type="component" value="Unassembled WGS sequence"/>
</dbReference>
<keyword evidence="3" id="KW-1185">Reference proteome</keyword>
<dbReference type="AlphaFoldDB" id="A0A1T5AFJ0"/>
<accession>A0A1T5AFJ0</accession>
<feature type="compositionally biased region" description="Basic and acidic residues" evidence="1">
    <location>
        <begin position="273"/>
        <end position="285"/>
    </location>
</feature>
<sequence>MSGIIIFKPFFFNPNETIMAKIKQKKLKAENFRYVTKRVIKNPMIYLNNFFGYEYQIDDWMRTVSLTVHAGAYPEMACPDAVENGYHCKQLVEQVEVAYVIFRQCGLKKQKEPLNFFKSSDDYYAYVYRGEYSFDGQINPADTLSKFFSFQSMKKWYNTLDDLMLSFTQRQVPNYEQFGDKITAIHELLLRLAQALYVIYREGGLPLQMPSYVIAKPTNRFEGKMPLSRLGELMHSIIDKRQAEAAVELEPIFEKAELWDKHRNGVDGAAVVDGDRDQGNSHGDQEANPTTDAAKG</sequence>
<reference evidence="2 3" key="1">
    <citation type="submission" date="2017-02" db="EMBL/GenBank/DDBJ databases">
        <authorList>
            <person name="Peterson S.W."/>
        </authorList>
    </citation>
    <scope>NUCLEOTIDE SEQUENCE [LARGE SCALE GENOMIC DNA]</scope>
    <source>
        <strain evidence="2 3">DSM 22899</strain>
    </source>
</reference>